<protein>
    <submittedName>
        <fullName evidence="2">Uncharacterized protein</fullName>
    </submittedName>
</protein>
<name>A0ABR3W5Y5_9PEZI</name>
<feature type="chain" id="PRO_5047129207" evidence="1">
    <location>
        <begin position="26"/>
        <end position="189"/>
    </location>
</feature>
<accession>A0ABR3W5Y5</accession>
<dbReference type="Proteomes" id="UP001586593">
    <property type="component" value="Unassembled WGS sequence"/>
</dbReference>
<gene>
    <name evidence="2" type="ORF">VTK73DRAFT_8854</name>
</gene>
<feature type="signal peptide" evidence="1">
    <location>
        <begin position="1"/>
        <end position="25"/>
    </location>
</feature>
<reference evidence="2 3" key="1">
    <citation type="journal article" date="2024" name="Commun. Biol.">
        <title>Comparative genomic analysis of thermophilic fungi reveals convergent evolutionary adaptations and gene losses.</title>
        <authorList>
            <person name="Steindorff A.S."/>
            <person name="Aguilar-Pontes M.V."/>
            <person name="Robinson A.J."/>
            <person name="Andreopoulos B."/>
            <person name="LaButti K."/>
            <person name="Kuo A."/>
            <person name="Mondo S."/>
            <person name="Riley R."/>
            <person name="Otillar R."/>
            <person name="Haridas S."/>
            <person name="Lipzen A."/>
            <person name="Grimwood J."/>
            <person name="Schmutz J."/>
            <person name="Clum A."/>
            <person name="Reid I.D."/>
            <person name="Moisan M.C."/>
            <person name="Butler G."/>
            <person name="Nguyen T.T.M."/>
            <person name="Dewar K."/>
            <person name="Conant G."/>
            <person name="Drula E."/>
            <person name="Henrissat B."/>
            <person name="Hansel C."/>
            <person name="Singer S."/>
            <person name="Hutchinson M.I."/>
            <person name="de Vries R.P."/>
            <person name="Natvig D.O."/>
            <person name="Powell A.J."/>
            <person name="Tsang A."/>
            <person name="Grigoriev I.V."/>
        </authorList>
    </citation>
    <scope>NUCLEOTIDE SEQUENCE [LARGE SCALE GENOMIC DNA]</scope>
    <source>
        <strain evidence="2 3">ATCC 24622</strain>
    </source>
</reference>
<proteinExistence type="predicted"/>
<evidence type="ECO:0000256" key="1">
    <source>
        <dbReference type="SAM" id="SignalP"/>
    </source>
</evidence>
<evidence type="ECO:0000313" key="2">
    <source>
        <dbReference type="EMBL" id="KAL1853978.1"/>
    </source>
</evidence>
<dbReference type="EMBL" id="JAZHXJ010000679">
    <property type="protein sequence ID" value="KAL1853978.1"/>
    <property type="molecule type" value="Genomic_DNA"/>
</dbReference>
<sequence>MTSSSGLWRAVGLAVAALVLRIVSAQDEGCSSTGLDYTNGGSYLIDATSEDNFTFTSLFDGCDYTWITPILIGPDDTQYNCTDIETQPDDSEQISECDITFADMPAGNWSIILQAPDLDFAVERDFNISRGETEVVTVTVVPTVVVGVTSTPPASTVTNDITETALLYQDPDTVYEDCDVATQTLIHAS</sequence>
<keyword evidence="1" id="KW-0732">Signal</keyword>
<organism evidence="2 3">
    <name type="scientific">Phialemonium thermophilum</name>
    <dbReference type="NCBI Taxonomy" id="223376"/>
    <lineage>
        <taxon>Eukaryota</taxon>
        <taxon>Fungi</taxon>
        <taxon>Dikarya</taxon>
        <taxon>Ascomycota</taxon>
        <taxon>Pezizomycotina</taxon>
        <taxon>Sordariomycetes</taxon>
        <taxon>Sordariomycetidae</taxon>
        <taxon>Cephalothecales</taxon>
        <taxon>Cephalothecaceae</taxon>
        <taxon>Phialemonium</taxon>
    </lineage>
</organism>
<evidence type="ECO:0000313" key="3">
    <source>
        <dbReference type="Proteomes" id="UP001586593"/>
    </source>
</evidence>
<keyword evidence="3" id="KW-1185">Reference proteome</keyword>
<comment type="caution">
    <text evidence="2">The sequence shown here is derived from an EMBL/GenBank/DDBJ whole genome shotgun (WGS) entry which is preliminary data.</text>
</comment>